<dbReference type="Pfam" id="PF10523">
    <property type="entry name" value="BEN"/>
    <property type="match status" value="1"/>
</dbReference>
<sequence length="386" mass="44281">MRMRNTLHARQRLLAMASQFDDDYEFDSDETQLNEEEYSDLEESRSILSSATSSHYVKSSPANKKRKITRQRQTPLHLKSSVVTNQKKATKENIKVSCNQTGKCFKVSIDELSKENGEDLNWKDLFDGNEVIYESKDGKTYDVKIVKDAPEVSRQTKGRPAKSQKSINKATVESQDLFSHEANTSITRQKSSTKAVSSKKKTSEQESVGFKRSKNNEQIDTQQILDEADGLMKDHSKRSQITAVEQTWNSHATELLVRLDQKMDTMNTKLVNMEKKIHDILQAKSEDKVDVSTVMWEGCNLLDIQSKDANSYARLLLDKLFTKKEQMTGILFQSKISNRLPLDPERVKILFSCLKSRYNNYDYSSVQHTLNQKCRDAKEDIVININ</sequence>
<name>A0AAN0JRM2_AMPQE</name>
<dbReference type="InterPro" id="IPR018379">
    <property type="entry name" value="BEN_domain"/>
</dbReference>
<evidence type="ECO:0000259" key="2">
    <source>
        <dbReference type="PROSITE" id="PS51457"/>
    </source>
</evidence>
<reference evidence="4" key="1">
    <citation type="journal article" date="2010" name="Nature">
        <title>The Amphimedon queenslandica genome and the evolution of animal complexity.</title>
        <authorList>
            <person name="Srivastava M."/>
            <person name="Simakov O."/>
            <person name="Chapman J."/>
            <person name="Fahey B."/>
            <person name="Gauthier M.E."/>
            <person name="Mitros T."/>
            <person name="Richards G.S."/>
            <person name="Conaco C."/>
            <person name="Dacre M."/>
            <person name="Hellsten U."/>
            <person name="Larroux C."/>
            <person name="Putnam N.H."/>
            <person name="Stanke M."/>
            <person name="Adamska M."/>
            <person name="Darling A."/>
            <person name="Degnan S.M."/>
            <person name="Oakley T.H."/>
            <person name="Plachetzki D.C."/>
            <person name="Zhai Y."/>
            <person name="Adamski M."/>
            <person name="Calcino A."/>
            <person name="Cummins S.F."/>
            <person name="Goodstein D.M."/>
            <person name="Harris C."/>
            <person name="Jackson D.J."/>
            <person name="Leys S.P."/>
            <person name="Shu S."/>
            <person name="Woodcroft B.J."/>
            <person name="Vervoort M."/>
            <person name="Kosik K.S."/>
            <person name="Manning G."/>
            <person name="Degnan B.M."/>
            <person name="Rokhsar D.S."/>
        </authorList>
    </citation>
    <scope>NUCLEOTIDE SEQUENCE [LARGE SCALE GENOMIC DNA]</scope>
</reference>
<evidence type="ECO:0000256" key="1">
    <source>
        <dbReference type="SAM" id="MobiDB-lite"/>
    </source>
</evidence>
<organism evidence="3 4">
    <name type="scientific">Amphimedon queenslandica</name>
    <name type="common">Sponge</name>
    <dbReference type="NCBI Taxonomy" id="400682"/>
    <lineage>
        <taxon>Eukaryota</taxon>
        <taxon>Metazoa</taxon>
        <taxon>Porifera</taxon>
        <taxon>Demospongiae</taxon>
        <taxon>Heteroscleromorpha</taxon>
        <taxon>Haplosclerida</taxon>
        <taxon>Niphatidae</taxon>
        <taxon>Amphimedon</taxon>
    </lineage>
</organism>
<dbReference type="KEGG" id="aqu:109587711"/>
<dbReference type="AlphaFoldDB" id="A0AAN0JRM2"/>
<feature type="region of interest" description="Disordered" evidence="1">
    <location>
        <begin position="151"/>
        <end position="220"/>
    </location>
</feature>
<feature type="compositionally biased region" description="Acidic residues" evidence="1">
    <location>
        <begin position="25"/>
        <end position="41"/>
    </location>
</feature>
<keyword evidence="4" id="KW-1185">Reference proteome</keyword>
<dbReference type="RefSeq" id="XP_019859493.1">
    <property type="nucleotide sequence ID" value="XM_020003934.1"/>
</dbReference>
<dbReference type="PROSITE" id="PS51457">
    <property type="entry name" value="BEN"/>
    <property type="match status" value="1"/>
</dbReference>
<feature type="compositionally biased region" description="Polar residues" evidence="1">
    <location>
        <begin position="46"/>
        <end position="62"/>
    </location>
</feature>
<dbReference type="SMART" id="SM01025">
    <property type="entry name" value="BEN"/>
    <property type="match status" value="1"/>
</dbReference>
<feature type="region of interest" description="Disordered" evidence="1">
    <location>
        <begin position="25"/>
        <end position="72"/>
    </location>
</feature>
<feature type="compositionally biased region" description="Polar residues" evidence="1">
    <location>
        <begin position="163"/>
        <end position="189"/>
    </location>
</feature>
<dbReference type="Proteomes" id="UP000007879">
    <property type="component" value="Unassembled WGS sequence"/>
</dbReference>
<feature type="domain" description="BEN" evidence="2">
    <location>
        <begin position="286"/>
        <end position="381"/>
    </location>
</feature>
<protein>
    <recommendedName>
        <fullName evidence="2">BEN domain-containing protein</fullName>
    </recommendedName>
</protein>
<dbReference type="GO" id="GO:0003677">
    <property type="term" value="F:DNA binding"/>
    <property type="evidence" value="ECO:0007669"/>
    <property type="project" value="InterPro"/>
</dbReference>
<reference evidence="3" key="2">
    <citation type="submission" date="2024-06" db="UniProtKB">
        <authorList>
            <consortium name="EnsemblMetazoa"/>
        </authorList>
    </citation>
    <scope>IDENTIFICATION</scope>
</reference>
<dbReference type="GeneID" id="109587711"/>
<evidence type="ECO:0000313" key="4">
    <source>
        <dbReference type="Proteomes" id="UP000007879"/>
    </source>
</evidence>
<accession>A0AAN0JRM2</accession>
<dbReference type="EnsemblMetazoa" id="XM_020003934.1">
    <property type="protein sequence ID" value="XP_019859493.1"/>
    <property type="gene ID" value="LOC109587711"/>
</dbReference>
<evidence type="ECO:0000313" key="3">
    <source>
        <dbReference type="EnsemblMetazoa" id="XP_019859493.1"/>
    </source>
</evidence>
<proteinExistence type="predicted"/>